<gene>
    <name evidence="2" type="ORF">SDC9_166622</name>
</gene>
<name>A0A645FXT1_9ZZZZ</name>
<sequence length="84" mass="9194">MTQLALNVALNIINYVSGPLAFFFFYAVLEIFVLAAEGILYAHMLPERSAQSISGRKLWAYALAANAVSFAVGWKLAQLIPGIF</sequence>
<keyword evidence="1" id="KW-1133">Transmembrane helix</keyword>
<evidence type="ECO:0000313" key="2">
    <source>
        <dbReference type="EMBL" id="MPN19255.1"/>
    </source>
</evidence>
<evidence type="ECO:0000256" key="1">
    <source>
        <dbReference type="SAM" id="Phobius"/>
    </source>
</evidence>
<feature type="transmembrane region" description="Helical" evidence="1">
    <location>
        <begin position="20"/>
        <end position="46"/>
    </location>
</feature>
<organism evidence="2">
    <name type="scientific">bioreactor metagenome</name>
    <dbReference type="NCBI Taxonomy" id="1076179"/>
    <lineage>
        <taxon>unclassified sequences</taxon>
        <taxon>metagenomes</taxon>
        <taxon>ecological metagenomes</taxon>
    </lineage>
</organism>
<keyword evidence="1" id="KW-0812">Transmembrane</keyword>
<keyword evidence="1" id="KW-0472">Membrane</keyword>
<comment type="caution">
    <text evidence="2">The sequence shown here is derived from an EMBL/GenBank/DDBJ whole genome shotgun (WGS) entry which is preliminary data.</text>
</comment>
<reference evidence="2" key="1">
    <citation type="submission" date="2019-08" db="EMBL/GenBank/DDBJ databases">
        <authorList>
            <person name="Kucharzyk K."/>
            <person name="Murdoch R.W."/>
            <person name="Higgins S."/>
            <person name="Loffler F."/>
        </authorList>
    </citation>
    <scope>NUCLEOTIDE SEQUENCE</scope>
</reference>
<proteinExistence type="predicted"/>
<feature type="transmembrane region" description="Helical" evidence="1">
    <location>
        <begin position="58"/>
        <end position="77"/>
    </location>
</feature>
<protein>
    <submittedName>
        <fullName evidence="2">Uncharacterized protein</fullName>
    </submittedName>
</protein>
<dbReference type="EMBL" id="VSSQ01066777">
    <property type="protein sequence ID" value="MPN19255.1"/>
    <property type="molecule type" value="Genomic_DNA"/>
</dbReference>
<dbReference type="AlphaFoldDB" id="A0A645FXT1"/>
<accession>A0A645FXT1</accession>